<name>A0A0B2PX01_GLYSO</name>
<dbReference type="EMBL" id="KN663434">
    <property type="protein sequence ID" value="KHN12087.1"/>
    <property type="molecule type" value="Genomic_DNA"/>
</dbReference>
<gene>
    <name evidence="2" type="ORF">glysoja_044885</name>
</gene>
<evidence type="ECO:0000256" key="1">
    <source>
        <dbReference type="SAM" id="MobiDB-lite"/>
    </source>
</evidence>
<dbReference type="Proteomes" id="UP000053555">
    <property type="component" value="Unassembled WGS sequence"/>
</dbReference>
<reference evidence="2" key="1">
    <citation type="submission" date="2014-07" db="EMBL/GenBank/DDBJ databases">
        <title>Identification of a novel salt tolerance gene in wild soybean by whole-genome sequencing.</title>
        <authorList>
            <person name="Lam H.-M."/>
            <person name="Qi X."/>
            <person name="Li M.-W."/>
            <person name="Liu X."/>
            <person name="Xie M."/>
            <person name="Ni M."/>
            <person name="Xu X."/>
        </authorList>
    </citation>
    <scope>NUCLEOTIDE SEQUENCE [LARGE SCALE GENOMIC DNA]</scope>
    <source>
        <tissue evidence="2">Root</tissue>
    </source>
</reference>
<evidence type="ECO:0000313" key="2">
    <source>
        <dbReference type="EMBL" id="KHN12087.1"/>
    </source>
</evidence>
<sequence>MPRGRGSSGGVNHAPRPTPIQSDNRGSLFRTVTEGIAFGVGSASVFNPRSIQHETIVNGSPATATAPMANSLGGDTCNAPTKAFQDPFRPVLMILASAMGG</sequence>
<protein>
    <submittedName>
        <fullName evidence="2">Uncharacterized protein</fullName>
    </submittedName>
</protein>
<organism evidence="2">
    <name type="scientific">Glycine soja</name>
    <name type="common">Wild soybean</name>
    <dbReference type="NCBI Taxonomy" id="3848"/>
    <lineage>
        <taxon>Eukaryota</taxon>
        <taxon>Viridiplantae</taxon>
        <taxon>Streptophyta</taxon>
        <taxon>Embryophyta</taxon>
        <taxon>Tracheophyta</taxon>
        <taxon>Spermatophyta</taxon>
        <taxon>Magnoliopsida</taxon>
        <taxon>eudicotyledons</taxon>
        <taxon>Gunneridae</taxon>
        <taxon>Pentapetalae</taxon>
        <taxon>rosids</taxon>
        <taxon>fabids</taxon>
        <taxon>Fabales</taxon>
        <taxon>Fabaceae</taxon>
        <taxon>Papilionoideae</taxon>
        <taxon>50 kb inversion clade</taxon>
        <taxon>NPAAA clade</taxon>
        <taxon>indigoferoid/millettioid clade</taxon>
        <taxon>Phaseoleae</taxon>
        <taxon>Glycine</taxon>
        <taxon>Glycine subgen. Soja</taxon>
    </lineage>
</organism>
<dbReference type="AlphaFoldDB" id="A0A0B2PX01"/>
<feature type="region of interest" description="Disordered" evidence="1">
    <location>
        <begin position="1"/>
        <end position="26"/>
    </location>
</feature>
<accession>A0A0B2PX01</accession>
<proteinExistence type="predicted"/>